<dbReference type="OrthoDB" id="3268878at2"/>
<protein>
    <submittedName>
        <fullName evidence="4">N-acetylmuramoyl-L-alanine amidase</fullName>
    </submittedName>
</protein>
<accession>A0A1H1GLV9</accession>
<dbReference type="GO" id="GO:0008745">
    <property type="term" value="F:N-acetylmuramoyl-L-alanine amidase activity"/>
    <property type="evidence" value="ECO:0007669"/>
    <property type="project" value="InterPro"/>
</dbReference>
<dbReference type="GO" id="GO:0009253">
    <property type="term" value="P:peptidoglycan catabolic process"/>
    <property type="evidence" value="ECO:0007669"/>
    <property type="project" value="InterPro"/>
</dbReference>
<keyword evidence="2" id="KW-0732">Signal</keyword>
<dbReference type="Proteomes" id="UP000183053">
    <property type="component" value="Unassembled WGS sequence"/>
</dbReference>
<dbReference type="STRING" id="47312.SAMN04489765_3418"/>
<dbReference type="PANTHER" id="PTHR30404:SF0">
    <property type="entry name" value="N-ACETYLMURAMOYL-L-ALANINE AMIDASE AMIC"/>
    <property type="match status" value="1"/>
</dbReference>
<dbReference type="AlphaFoldDB" id="A0A1H1GLV9"/>
<keyword evidence="5" id="KW-1185">Reference proteome</keyword>
<proteinExistence type="predicted"/>
<evidence type="ECO:0000313" key="4">
    <source>
        <dbReference type="EMBL" id="SDR14083.1"/>
    </source>
</evidence>
<reference evidence="5" key="1">
    <citation type="submission" date="2016-10" db="EMBL/GenBank/DDBJ databases">
        <authorList>
            <person name="Varghese N."/>
            <person name="Submissions S."/>
        </authorList>
    </citation>
    <scope>NUCLEOTIDE SEQUENCE [LARGE SCALE GENOMIC DNA]</scope>
    <source>
        <strain evidence="5">DSM 44142</strain>
    </source>
</reference>
<evidence type="ECO:0000259" key="3">
    <source>
        <dbReference type="Pfam" id="PF01520"/>
    </source>
</evidence>
<dbReference type="Pfam" id="PF01520">
    <property type="entry name" value="Amidase_3"/>
    <property type="match status" value="1"/>
</dbReference>
<keyword evidence="1" id="KW-0378">Hydrolase</keyword>
<dbReference type="RefSeq" id="WP_083350814.1">
    <property type="nucleotide sequence ID" value="NZ_FNLF01000002.1"/>
</dbReference>
<dbReference type="InterPro" id="IPR002508">
    <property type="entry name" value="MurNAc-LAA_cat"/>
</dbReference>
<dbReference type="GO" id="GO:0030288">
    <property type="term" value="C:outer membrane-bounded periplasmic space"/>
    <property type="evidence" value="ECO:0007669"/>
    <property type="project" value="TreeGrafter"/>
</dbReference>
<gene>
    <name evidence="4" type="ORF">SAMN04489765_3418</name>
</gene>
<feature type="chain" id="PRO_5010263476" evidence="2">
    <location>
        <begin position="28"/>
        <end position="474"/>
    </location>
</feature>
<evidence type="ECO:0000313" key="5">
    <source>
        <dbReference type="Proteomes" id="UP000183053"/>
    </source>
</evidence>
<name>A0A1H1GLV9_9ACTN</name>
<dbReference type="SUPFAM" id="SSF53187">
    <property type="entry name" value="Zn-dependent exopeptidases"/>
    <property type="match status" value="1"/>
</dbReference>
<dbReference type="Gene3D" id="3.40.630.40">
    <property type="entry name" value="Zn-dependent exopeptidases"/>
    <property type="match status" value="1"/>
</dbReference>
<dbReference type="InterPro" id="IPR050695">
    <property type="entry name" value="N-acetylmuramoyl_amidase_3"/>
</dbReference>
<sequence length="474" mass="45706">MKKTRVLAGSLATAAVALFGAPGLASADPAPAAPAQPLSGKTVFLDAGSSVASAVDQAKKVADGRGGQVPCVNPVAIASNGTPDHSVNFAVAKMVEAALKTQGAKVVMSRADDAGFGGCVDQRAEAANKSGADLAVSINSAVQEAAQRGFLLETPAPAADGKATPQQAVSDPATTVIRDASRAGGFVPAEYLGGKDGIAKTTNALASLVNIPLVYANLGNLANADDAALLTSREGQTQYASVLTNGVIQQLTGKVVPGGVVDQPVQQPVAPQVDPAVPVTPAAPAAPAAAAPAAPAAAAPAAPAAAAPAAPAAAAPAAPAQTPIVPAVPGAPAAAAPVAPSTGGTAPSPIVSGVPMLQGGAPQAGAVAPAAPAAPAPAAAPQGTTVTIPGLGQLALPQLPTISIPGQAQPLGVNTLFEMGPKAAEFLTSTQGQQLVNTLISSPQAFNSLQSAQGPAAAQEILKAILSAGALLPK</sequence>
<evidence type="ECO:0000256" key="1">
    <source>
        <dbReference type="ARBA" id="ARBA00022801"/>
    </source>
</evidence>
<organism evidence="4 5">
    <name type="scientific">Tsukamurella pulmonis</name>
    <dbReference type="NCBI Taxonomy" id="47312"/>
    <lineage>
        <taxon>Bacteria</taxon>
        <taxon>Bacillati</taxon>
        <taxon>Actinomycetota</taxon>
        <taxon>Actinomycetes</taxon>
        <taxon>Mycobacteriales</taxon>
        <taxon>Tsukamurellaceae</taxon>
        <taxon>Tsukamurella</taxon>
    </lineage>
</organism>
<dbReference type="PANTHER" id="PTHR30404">
    <property type="entry name" value="N-ACETYLMURAMOYL-L-ALANINE AMIDASE"/>
    <property type="match status" value="1"/>
</dbReference>
<dbReference type="CDD" id="cd02696">
    <property type="entry name" value="MurNAc-LAA"/>
    <property type="match status" value="1"/>
</dbReference>
<evidence type="ECO:0000256" key="2">
    <source>
        <dbReference type="SAM" id="SignalP"/>
    </source>
</evidence>
<feature type="signal peptide" evidence="2">
    <location>
        <begin position="1"/>
        <end position="27"/>
    </location>
</feature>
<feature type="domain" description="MurNAc-LAA" evidence="3">
    <location>
        <begin position="75"/>
        <end position="248"/>
    </location>
</feature>
<dbReference type="EMBL" id="FNLF01000002">
    <property type="protein sequence ID" value="SDR14083.1"/>
    <property type="molecule type" value="Genomic_DNA"/>
</dbReference>